<protein>
    <submittedName>
        <fullName evidence="3">Serine hydrolase domain-containing protein</fullName>
        <ecNumber evidence="3">3.-.-.-</ecNumber>
    </submittedName>
</protein>
<dbReference type="Gene3D" id="3.40.710.10">
    <property type="entry name" value="DD-peptidase/beta-lactamase superfamily"/>
    <property type="match status" value="1"/>
</dbReference>
<dbReference type="InterPro" id="IPR050789">
    <property type="entry name" value="Diverse_Enzym_Activities"/>
</dbReference>
<comment type="caution">
    <text evidence="3">The sequence shown here is derived from an EMBL/GenBank/DDBJ whole genome shotgun (WGS) entry which is preliminary data.</text>
</comment>
<dbReference type="Proteomes" id="UP001597058">
    <property type="component" value="Unassembled WGS sequence"/>
</dbReference>
<dbReference type="RefSeq" id="WP_168525649.1">
    <property type="nucleotide sequence ID" value="NZ_JBHSKH010000091.1"/>
</dbReference>
<gene>
    <name evidence="3" type="ORF">ACFQ5X_10830</name>
</gene>
<evidence type="ECO:0000313" key="4">
    <source>
        <dbReference type="Proteomes" id="UP001597058"/>
    </source>
</evidence>
<keyword evidence="1 3" id="KW-0378">Hydrolase</keyword>
<dbReference type="InterPro" id="IPR012338">
    <property type="entry name" value="Beta-lactam/transpept-like"/>
</dbReference>
<dbReference type="EMBL" id="JBHTMM010000010">
    <property type="protein sequence ID" value="MFD1306337.1"/>
    <property type="molecule type" value="Genomic_DNA"/>
</dbReference>
<dbReference type="GO" id="GO:0016787">
    <property type="term" value="F:hydrolase activity"/>
    <property type="evidence" value="ECO:0007669"/>
    <property type="project" value="UniProtKB-KW"/>
</dbReference>
<proteinExistence type="predicted"/>
<dbReference type="PANTHER" id="PTHR43283:SF11">
    <property type="entry name" value="BETA-LACTAMASE-RELATED DOMAIN-CONTAINING PROTEIN"/>
    <property type="match status" value="1"/>
</dbReference>
<dbReference type="EC" id="3.-.-.-" evidence="3"/>
<evidence type="ECO:0000313" key="3">
    <source>
        <dbReference type="EMBL" id="MFD1306337.1"/>
    </source>
</evidence>
<keyword evidence="4" id="KW-1185">Reference proteome</keyword>
<evidence type="ECO:0000259" key="2">
    <source>
        <dbReference type="Pfam" id="PF00144"/>
    </source>
</evidence>
<sequence length="342" mass="35869">MSALEDILVSGRARRVYSGAAWSVGAAAGPLDRGWTGTRAWDGPPLEGDERWDLASVTKPIVGLAVMALVERGALDLTGVVGTYLPDYRGGDKADLTVAQLLTHTSGLPGQVPLYREHPTRGGLLEALRSLPLRTAPGSRVEYSSQGFILLGLIAESAAGAPLDELVDRLVCAPLGMKETGFTPDIALRTRAVATEDCPWRGQVVVGEVHDENAVVLGGIAGHAGLFAPLADMERLGRSLAGGASELLRPETFALMTAAHTDAHALRRGLAWQGQDPVGSPVGPSCGPESFGHTGFTGTSIWVDPAAGRYAVLLTNRVHPSREGDGIVAVRRAFHTAADALR</sequence>
<organism evidence="3 4">
    <name type="scientific">Streptomyces kaempferi</name>
    <dbReference type="NCBI Taxonomy" id="333725"/>
    <lineage>
        <taxon>Bacteria</taxon>
        <taxon>Bacillati</taxon>
        <taxon>Actinomycetota</taxon>
        <taxon>Actinomycetes</taxon>
        <taxon>Kitasatosporales</taxon>
        <taxon>Streptomycetaceae</taxon>
        <taxon>Streptomyces</taxon>
    </lineage>
</organism>
<reference evidence="4" key="1">
    <citation type="journal article" date="2019" name="Int. J. Syst. Evol. Microbiol.">
        <title>The Global Catalogue of Microorganisms (GCM) 10K type strain sequencing project: providing services to taxonomists for standard genome sequencing and annotation.</title>
        <authorList>
            <consortium name="The Broad Institute Genomics Platform"/>
            <consortium name="The Broad Institute Genome Sequencing Center for Infectious Disease"/>
            <person name="Wu L."/>
            <person name="Ma J."/>
        </authorList>
    </citation>
    <scope>NUCLEOTIDE SEQUENCE [LARGE SCALE GENOMIC DNA]</scope>
    <source>
        <strain evidence="4">CGMCC 4.7020</strain>
    </source>
</reference>
<dbReference type="PANTHER" id="PTHR43283">
    <property type="entry name" value="BETA-LACTAMASE-RELATED"/>
    <property type="match status" value="1"/>
</dbReference>
<feature type="domain" description="Beta-lactamase-related" evidence="2">
    <location>
        <begin position="16"/>
        <end position="323"/>
    </location>
</feature>
<accession>A0ABW3X9R3</accession>
<dbReference type="SUPFAM" id="SSF56601">
    <property type="entry name" value="beta-lactamase/transpeptidase-like"/>
    <property type="match status" value="1"/>
</dbReference>
<dbReference type="Pfam" id="PF00144">
    <property type="entry name" value="Beta-lactamase"/>
    <property type="match status" value="1"/>
</dbReference>
<name>A0ABW3X9R3_9ACTN</name>
<dbReference type="InterPro" id="IPR001466">
    <property type="entry name" value="Beta-lactam-related"/>
</dbReference>
<evidence type="ECO:0000256" key="1">
    <source>
        <dbReference type="ARBA" id="ARBA00022801"/>
    </source>
</evidence>